<reference evidence="4" key="1">
    <citation type="submission" date="2018-08" db="EMBL/GenBank/DDBJ databases">
        <authorList>
            <person name="Rodrigo-Torres L."/>
            <person name="Arahal R. D."/>
            <person name="Lucena T."/>
        </authorList>
    </citation>
    <scope>NUCLEOTIDE SEQUENCE [LARGE SCALE GENOMIC DNA]</scope>
    <source>
        <strain evidence="4">CECT 7235</strain>
    </source>
</reference>
<dbReference type="SUPFAM" id="SSF53649">
    <property type="entry name" value="Alkaline phosphatase-like"/>
    <property type="match status" value="1"/>
</dbReference>
<dbReference type="RefSeq" id="WP_245963930.1">
    <property type="nucleotide sequence ID" value="NZ_UIHC01000018.1"/>
</dbReference>
<protein>
    <recommendedName>
        <fullName evidence="5">Sulfatase N-terminal domain-containing protein</fullName>
    </recommendedName>
</protein>
<dbReference type="InterPro" id="IPR017850">
    <property type="entry name" value="Alkaline_phosphatase_core_sf"/>
</dbReference>
<name>A0A3B0M8N4_9RHOB</name>
<dbReference type="Gene3D" id="3.40.720.10">
    <property type="entry name" value="Alkaline Phosphatase, subunit A"/>
    <property type="match status" value="1"/>
</dbReference>
<organism evidence="3 4">
    <name type="scientific">Roseinatronobacter ekhonensis</name>
    <dbReference type="NCBI Taxonomy" id="254356"/>
    <lineage>
        <taxon>Bacteria</taxon>
        <taxon>Pseudomonadati</taxon>
        <taxon>Pseudomonadota</taxon>
        <taxon>Alphaproteobacteria</taxon>
        <taxon>Rhodobacterales</taxon>
        <taxon>Paracoccaceae</taxon>
        <taxon>Roseinatronobacter</taxon>
    </lineage>
</organism>
<accession>A0A3B0M8N4</accession>
<feature type="transmembrane region" description="Helical" evidence="2">
    <location>
        <begin position="141"/>
        <end position="159"/>
    </location>
</feature>
<feature type="transmembrane region" description="Helical" evidence="2">
    <location>
        <begin position="107"/>
        <end position="129"/>
    </location>
</feature>
<sequence length="554" mass="59758">MKPVVALALLYLVLIQPNHPQAMTWGALAVFPLELPVIVATLIALGRSWAGTALRIALVAVLWAVAVLKLADFATFTAFNRGFNLMVDYHLAPAGWMLAKGTLGTGLAGLALAAGLLGLLALGYALWWATGVLAGLPVPRLARPVALALVPLLLIPPVAEIGAARGVWVLPENLRPPGAAFTARVGLERVEQAIAARVDLARFQAAAMADPMRGQTPLFDRLGGRDLILIYVESYGRSSYENPLYAATHTSTLRTAQQSIADTGLAMRSGWARAPMVGGQSWLSHGSVASGMWLDTQSRYRALLASPRRTLFHFAQQAGRRSVAIMPAHVLPWPEGAYFGFDAIYNAPDLGYRGQPFNWVTMPDQFTLTAFERLELSRRDRAPLVAQVVLVSSHAPWVPVPEMVPWDAVGDGRIFDQWALSGDPPEVVWRDHDRVRDQFRQAIDYSLRTVGAWAARQGGDPDKAPLILVLGDHEPARFVSGTEDYDVPLHLIGPPDLVSLFDGLGWAEGMLPDPASPSTPMDALRDLLLTRLGSGASAGPDTQASAYTPQGRAP</sequence>
<evidence type="ECO:0000313" key="4">
    <source>
        <dbReference type="Proteomes" id="UP000272908"/>
    </source>
</evidence>
<keyword evidence="2" id="KW-0812">Transmembrane</keyword>
<keyword evidence="4" id="KW-1185">Reference proteome</keyword>
<evidence type="ECO:0000313" key="3">
    <source>
        <dbReference type="EMBL" id="SUZ32301.1"/>
    </source>
</evidence>
<feature type="region of interest" description="Disordered" evidence="1">
    <location>
        <begin position="533"/>
        <end position="554"/>
    </location>
</feature>
<evidence type="ECO:0000256" key="1">
    <source>
        <dbReference type="SAM" id="MobiDB-lite"/>
    </source>
</evidence>
<proteinExistence type="predicted"/>
<dbReference type="EMBL" id="UIHC01000018">
    <property type="protein sequence ID" value="SUZ32301.1"/>
    <property type="molecule type" value="Genomic_DNA"/>
</dbReference>
<feature type="transmembrane region" description="Helical" evidence="2">
    <location>
        <begin position="30"/>
        <end position="49"/>
    </location>
</feature>
<gene>
    <name evidence="3" type="ORF">ROE7235_02057</name>
</gene>
<dbReference type="AlphaFoldDB" id="A0A3B0M8N4"/>
<dbReference type="Proteomes" id="UP000272908">
    <property type="component" value="Unassembled WGS sequence"/>
</dbReference>
<feature type="transmembrane region" description="Helical" evidence="2">
    <location>
        <begin position="56"/>
        <end position="79"/>
    </location>
</feature>
<evidence type="ECO:0000256" key="2">
    <source>
        <dbReference type="SAM" id="Phobius"/>
    </source>
</evidence>
<keyword evidence="2" id="KW-1133">Transmembrane helix</keyword>
<evidence type="ECO:0008006" key="5">
    <source>
        <dbReference type="Google" id="ProtNLM"/>
    </source>
</evidence>
<keyword evidence="2" id="KW-0472">Membrane</keyword>